<dbReference type="AlphaFoldDB" id="A0A9P4R155"/>
<accession>A0A9P4R155</accession>
<feature type="compositionally biased region" description="Acidic residues" evidence="1">
    <location>
        <begin position="40"/>
        <end position="51"/>
    </location>
</feature>
<comment type="caution">
    <text evidence="2">The sequence shown here is derived from an EMBL/GenBank/DDBJ whole genome shotgun (WGS) entry which is preliminary data.</text>
</comment>
<dbReference type="EMBL" id="ML996146">
    <property type="protein sequence ID" value="KAF2734586.1"/>
    <property type="molecule type" value="Genomic_DNA"/>
</dbReference>
<protein>
    <submittedName>
        <fullName evidence="2">Uncharacterized protein</fullName>
    </submittedName>
</protein>
<evidence type="ECO:0000313" key="2">
    <source>
        <dbReference type="EMBL" id="KAF2734586.1"/>
    </source>
</evidence>
<gene>
    <name evidence="2" type="ORF">EJ04DRAFT_512426</name>
</gene>
<dbReference type="Proteomes" id="UP000799444">
    <property type="component" value="Unassembled WGS sequence"/>
</dbReference>
<organism evidence="2 3">
    <name type="scientific">Polyplosphaeria fusca</name>
    <dbReference type="NCBI Taxonomy" id="682080"/>
    <lineage>
        <taxon>Eukaryota</taxon>
        <taxon>Fungi</taxon>
        <taxon>Dikarya</taxon>
        <taxon>Ascomycota</taxon>
        <taxon>Pezizomycotina</taxon>
        <taxon>Dothideomycetes</taxon>
        <taxon>Pleosporomycetidae</taxon>
        <taxon>Pleosporales</taxon>
        <taxon>Tetraplosphaeriaceae</taxon>
        <taxon>Polyplosphaeria</taxon>
    </lineage>
</organism>
<sequence>MRSHDLPHACPSFDRASKSGAPLNQATLPGAKSPSTDGDGNGDGDDDDDDGPPTARGGGGGGGDFPDNPLRRIVPYCHSG</sequence>
<proteinExistence type="predicted"/>
<evidence type="ECO:0000256" key="1">
    <source>
        <dbReference type="SAM" id="MobiDB-lite"/>
    </source>
</evidence>
<reference evidence="2" key="1">
    <citation type="journal article" date="2020" name="Stud. Mycol.">
        <title>101 Dothideomycetes genomes: a test case for predicting lifestyles and emergence of pathogens.</title>
        <authorList>
            <person name="Haridas S."/>
            <person name="Albert R."/>
            <person name="Binder M."/>
            <person name="Bloem J."/>
            <person name="Labutti K."/>
            <person name="Salamov A."/>
            <person name="Andreopoulos B."/>
            <person name="Baker S."/>
            <person name="Barry K."/>
            <person name="Bills G."/>
            <person name="Bluhm B."/>
            <person name="Cannon C."/>
            <person name="Castanera R."/>
            <person name="Culley D."/>
            <person name="Daum C."/>
            <person name="Ezra D."/>
            <person name="Gonzalez J."/>
            <person name="Henrissat B."/>
            <person name="Kuo A."/>
            <person name="Liang C."/>
            <person name="Lipzen A."/>
            <person name="Lutzoni F."/>
            <person name="Magnuson J."/>
            <person name="Mondo S."/>
            <person name="Nolan M."/>
            <person name="Ohm R."/>
            <person name="Pangilinan J."/>
            <person name="Park H.-J."/>
            <person name="Ramirez L."/>
            <person name="Alfaro M."/>
            <person name="Sun H."/>
            <person name="Tritt A."/>
            <person name="Yoshinaga Y."/>
            <person name="Zwiers L.-H."/>
            <person name="Turgeon B."/>
            <person name="Goodwin S."/>
            <person name="Spatafora J."/>
            <person name="Crous P."/>
            <person name="Grigoriev I."/>
        </authorList>
    </citation>
    <scope>NUCLEOTIDE SEQUENCE</scope>
    <source>
        <strain evidence="2">CBS 125425</strain>
    </source>
</reference>
<feature type="region of interest" description="Disordered" evidence="1">
    <location>
        <begin position="1"/>
        <end position="80"/>
    </location>
</feature>
<keyword evidence="3" id="KW-1185">Reference proteome</keyword>
<name>A0A9P4R155_9PLEO</name>
<evidence type="ECO:0000313" key="3">
    <source>
        <dbReference type="Proteomes" id="UP000799444"/>
    </source>
</evidence>